<keyword evidence="1" id="KW-0472">Membrane</keyword>
<reference evidence="4" key="1">
    <citation type="journal article" date="2000" name="DNA Res.">
        <title>Structural analysis of Arabidopsis thaliana chromosome 3. I. Sequence features of the regions of 4,504,864 bp covered by sixty P1 and TAC clones.</title>
        <authorList>
            <person name="Sato S."/>
            <person name="Nakamura Y."/>
            <person name="Kaneko T."/>
            <person name="Katoh T."/>
            <person name="Asamizu E."/>
            <person name="Tabata S."/>
        </authorList>
    </citation>
    <scope>NUCLEOTIDE SEQUENCE [LARGE SCALE GENOMIC DNA]</scope>
</reference>
<dbReference type="PANTHER" id="PTHR43592:SF7">
    <property type="entry name" value="CAAX AMINO TERMINAL PROTEASE FAMILY PROTEIN"/>
    <property type="match status" value="1"/>
</dbReference>
<feature type="transmembrane region" description="Helical" evidence="1">
    <location>
        <begin position="251"/>
        <end position="274"/>
    </location>
</feature>
<proteinExistence type="predicted"/>
<evidence type="ECO:0000256" key="2">
    <source>
        <dbReference type="SAM" id="SignalP"/>
    </source>
</evidence>
<dbReference type="AlphaFoldDB" id="Q9LU83"/>
<dbReference type="Pfam" id="PF02517">
    <property type="entry name" value="Rce1-like"/>
    <property type="match status" value="1"/>
</dbReference>
<dbReference type="EMBL" id="AB023041">
    <property type="protein sequence ID" value="BAB01072.1"/>
    <property type="molecule type" value="Genomic_DNA"/>
</dbReference>
<evidence type="ECO:0000313" key="4">
    <source>
        <dbReference type="EMBL" id="BAB01072.1"/>
    </source>
</evidence>
<keyword evidence="1" id="KW-0812">Transmembrane</keyword>
<dbReference type="InterPro" id="IPR003675">
    <property type="entry name" value="Rce1/LyrA-like_dom"/>
</dbReference>
<dbReference type="ExpressionAtlas" id="Q9LU83">
    <property type="expression patterns" value="baseline and differential"/>
</dbReference>
<keyword evidence="1" id="KW-1133">Transmembrane helix</keyword>
<feature type="transmembrane region" description="Helical" evidence="1">
    <location>
        <begin position="226"/>
        <end position="245"/>
    </location>
</feature>
<feature type="domain" description="CAAX prenyl protease 2/Lysostaphin resistance protein A-like" evidence="3">
    <location>
        <begin position="211"/>
        <end position="285"/>
    </location>
</feature>
<name>Q9LU83_ARATH</name>
<dbReference type="GO" id="GO:0004175">
    <property type="term" value="F:endopeptidase activity"/>
    <property type="evidence" value="ECO:0007669"/>
    <property type="project" value="UniProtKB-ARBA"/>
</dbReference>
<organism evidence="4">
    <name type="scientific">Arabidopsis thaliana</name>
    <name type="common">Mouse-ear cress</name>
    <dbReference type="NCBI Taxonomy" id="3702"/>
    <lineage>
        <taxon>Eukaryota</taxon>
        <taxon>Viridiplantae</taxon>
        <taxon>Streptophyta</taxon>
        <taxon>Embryophyta</taxon>
        <taxon>Tracheophyta</taxon>
        <taxon>Spermatophyta</taxon>
        <taxon>Magnoliopsida</taxon>
        <taxon>eudicotyledons</taxon>
        <taxon>Gunneridae</taxon>
        <taxon>Pentapetalae</taxon>
        <taxon>rosids</taxon>
        <taxon>malvids</taxon>
        <taxon>Brassicales</taxon>
        <taxon>Brassicaceae</taxon>
        <taxon>Camelineae</taxon>
        <taxon>Arabidopsis</taxon>
    </lineage>
</organism>
<dbReference type="GO" id="GO:0080120">
    <property type="term" value="P:CAAX-box protein maturation"/>
    <property type="evidence" value="ECO:0007669"/>
    <property type="project" value="UniProtKB-ARBA"/>
</dbReference>
<protein>
    <recommendedName>
        <fullName evidence="3">CAAX prenyl protease 2/Lysostaphin resistance protein A-like domain-containing protein</fullName>
    </recommendedName>
</protein>
<reference key="2">
    <citation type="journal article" date="2000" name="Nature">
        <title>Sequence and analysis of chromosome 3 of the plant Arabidopsis thaliana.</title>
        <authorList>
            <consortium name="European Union Chromosome 3 Arabidopsis Sequencing Consortium"/>
            <consortium name="Institute for Genomic Research"/>
            <consortium name="Kazusa DNA Research Institute"/>
            <person name="Salanoubat M."/>
            <person name="Lemcke K."/>
            <person name="Rieger M."/>
            <person name="Ansorge W."/>
            <person name="Unseld M."/>
            <person name="Fartmann B."/>
            <person name="Valle G."/>
            <person name="Blocker H."/>
            <person name="Perez-Alonso M."/>
            <person name="Obermaier B."/>
            <person name="Delseny M."/>
            <person name="Boutry M."/>
            <person name="Grivell L.A."/>
            <person name="Mache R."/>
            <person name="Puigdomenech P."/>
            <person name="De Simone V."/>
            <person name="Choisne N."/>
            <person name="Artiguenave F."/>
            <person name="Robert C."/>
            <person name="Brottier P."/>
            <person name="Wincker P."/>
            <person name="Cattolico L."/>
            <person name="Weissenbach J."/>
            <person name="Saurin W."/>
            <person name="Quetier F."/>
            <person name="Schafer M."/>
            <person name="Muller-Auer S."/>
            <person name="Gabel C."/>
            <person name="Fuchs M."/>
            <person name="Benes V."/>
            <person name="Wurmbach E."/>
            <person name="Drzonek H."/>
            <person name="Erfle H."/>
            <person name="Jordan N."/>
            <person name="Bangert S."/>
            <person name="Wiedelmann R."/>
            <person name="Kranz H."/>
            <person name="Voss H."/>
            <person name="Holland R."/>
            <person name="Brandt P."/>
            <person name="Nyakatura G."/>
            <person name="Vezzi A."/>
            <person name="D'Angelo M."/>
            <person name="Pallavicini A."/>
            <person name="Toppo S."/>
            <person name="Simionati B."/>
            <person name="Conrad A."/>
            <person name="Hornischer K."/>
            <person name="Kauer G."/>
            <person name="Lohnert T.H."/>
            <person name="Nordsiek G."/>
            <person name="Reichelt J."/>
            <person name="Scharfe M."/>
            <person name="Schon O."/>
            <person name="Bargues M."/>
            <person name="Terol J."/>
            <person name="Climent J."/>
            <person name="Navarro P."/>
            <person name="Collado C."/>
            <person name="Perez-Perez A."/>
            <person name="Ottenwalder B."/>
            <person name="Duchemin D."/>
            <person name="Cooke R."/>
            <person name="Laudie M."/>
            <person name="Berger-Llauro C."/>
            <person name="Purnelle B."/>
            <person name="Masuy D."/>
            <person name="de Haan M."/>
            <person name="Maarse A.C."/>
            <person name="Alcaraz J.P."/>
            <person name="Cottet A."/>
            <person name="Casacuberta E."/>
            <person name="Monfort A."/>
            <person name="Argiriou A."/>
            <person name="flores M."/>
            <person name="Liguori R."/>
            <person name="Vitale D."/>
            <person name="Mannhaupt G."/>
            <person name="Haase D."/>
            <person name="Schoof H."/>
            <person name="Rudd S."/>
            <person name="Zaccaria P."/>
            <person name="Mewes H.W."/>
            <person name="Mayer K.F."/>
            <person name="Kaul S."/>
            <person name="Town C.D."/>
            <person name="Koo H.L."/>
            <person name="Tallon L.J."/>
            <person name="Jenkins J."/>
            <person name="Rooney T."/>
            <person name="Rizzo M."/>
            <person name="Walts A."/>
            <person name="Utterback T."/>
            <person name="Fujii C.Y."/>
            <person name="Shea T.P."/>
            <person name="Creasy T.H."/>
            <person name="Haas B."/>
            <person name="Maiti R."/>
            <person name="Wu D."/>
            <person name="Peterson J."/>
            <person name="Van Aken S."/>
            <person name="Pai G."/>
            <person name="Militscher J."/>
            <person name="Sellers P."/>
            <person name="Gill J.E."/>
            <person name="Feldblyum T.V."/>
            <person name="Preuss D."/>
            <person name="Lin X."/>
            <person name="Nierman W.C."/>
            <person name="Salzberg S.L."/>
            <person name="White O."/>
            <person name="Venter J.C."/>
            <person name="Fraser C.M."/>
            <person name="Kaneko T."/>
            <person name="Nakamura Y."/>
            <person name="Sato S."/>
            <person name="Kato T."/>
            <person name="Asamizu E."/>
            <person name="Sasamoto S."/>
            <person name="Kimura T."/>
            <person name="Idesawa K."/>
            <person name="Kawashima K."/>
            <person name="Kishida Y."/>
            <person name="Kiyokawa C."/>
            <person name="Kohara M."/>
            <person name="Matsumoto M."/>
            <person name="Matsuno A."/>
            <person name="Muraki A."/>
            <person name="Nakayama S."/>
            <person name="Nakazaki N."/>
            <person name="Shinpo S."/>
            <person name="Takeuchi C."/>
            <person name="Wada T."/>
            <person name="Watanabe A."/>
            <person name="Yamada M."/>
            <person name="Yasuda M."/>
            <person name="Tabata S."/>
        </authorList>
    </citation>
    <scope>NUCLEOTIDE SEQUENCE [LARGE SCALE GENOMIC DNA]</scope>
    <source>
        <strain>cv. Columbia</strain>
    </source>
</reference>
<dbReference type="PANTHER" id="PTHR43592">
    <property type="entry name" value="CAAX AMINO TERMINAL PROTEASE"/>
    <property type="match status" value="1"/>
</dbReference>
<feature type="signal peptide" evidence="2">
    <location>
        <begin position="1"/>
        <end position="21"/>
    </location>
</feature>
<evidence type="ECO:0000256" key="1">
    <source>
        <dbReference type="SAM" id="Phobius"/>
    </source>
</evidence>
<keyword evidence="2" id="KW-0732">Signal</keyword>
<accession>Q9LU83</accession>
<sequence>MISYTIVCLFCLLGFKFDVRASSSRKSLKKLKRESQQGKDIGLRNVTDEEVSSPRFEEAQVDSSTSKDSIDVFVAAPRDKVLQACTVTSGLMAALGLIIRKASHVASTEGLLVPDCSIDVPFGFETWHLGLIAGIVVFISSSRFLLLKSWPDFADSSEAANRQILTSLEPLDYLVVAMLPGISEVTINNHNKTQKGSPLENVVHWFDLVYSQELLFRGALMPLFGTNWNGIVAVGLIFGLLHLGSGRKYSFAVWASIVGIVYGYAAVLSSSLIVPMASHALNNLVGEVKSEKPIRIVTGKRKCLLVKKVREEERNVNNEETETSLLLCESVNLLKLFVSTSINEVSFIEFIEICTLYLDIKATSFETK</sequence>
<feature type="chain" id="PRO_5004333555" description="CAAX prenyl protease 2/Lysostaphin resistance protein A-like domain-containing protein" evidence="2">
    <location>
        <begin position="22"/>
        <end position="368"/>
    </location>
</feature>
<evidence type="ECO:0000259" key="3">
    <source>
        <dbReference type="Pfam" id="PF02517"/>
    </source>
</evidence>